<dbReference type="PANTHER" id="PTHR43814">
    <property type="entry name" value="ARGININOSUCCINATE LYASE"/>
    <property type="match status" value="1"/>
</dbReference>
<evidence type="ECO:0000256" key="1">
    <source>
        <dbReference type="ARBA" id="ARBA00010755"/>
    </source>
</evidence>
<comment type="similarity">
    <text evidence="1">Belongs to the lyase 1 family. Argininosuccinate lyase subfamily.</text>
</comment>
<dbReference type="Gene3D" id="1.10.40.30">
    <property type="entry name" value="Fumarase/aspartase (C-terminal domain)"/>
    <property type="match status" value="1"/>
</dbReference>
<dbReference type="RefSeq" id="XP_062795344.1">
    <property type="nucleotide sequence ID" value="XM_062939293.1"/>
</dbReference>
<name>A0ABZ1D9N9_9TREE</name>
<dbReference type="InterPro" id="IPR009049">
    <property type="entry name" value="Argininosuccinate_lyase"/>
</dbReference>
<dbReference type="InterPro" id="IPR000362">
    <property type="entry name" value="Fumarate_lyase_fam"/>
</dbReference>
<reference evidence="5 6" key="1">
    <citation type="submission" date="2024-01" db="EMBL/GenBank/DDBJ databases">
        <title>Comparative genomics of Cryptococcus and Kwoniella reveals pathogenesis evolution and contrasting modes of karyotype evolution via chromosome fusion or intercentromeric recombination.</title>
        <authorList>
            <person name="Coelho M.A."/>
            <person name="David-Palma M."/>
            <person name="Shea T."/>
            <person name="Bowers K."/>
            <person name="McGinley-Smith S."/>
            <person name="Mohammad A.W."/>
            <person name="Gnirke A."/>
            <person name="Yurkov A.M."/>
            <person name="Nowrousian M."/>
            <person name="Sun S."/>
            <person name="Cuomo C.A."/>
            <person name="Heitman J."/>
        </authorList>
    </citation>
    <scope>NUCLEOTIDE SEQUENCE [LARGE SCALE GENOMIC DNA]</scope>
    <source>
        <strain evidence="5">CBS 11374</strain>
    </source>
</reference>
<dbReference type="InterPro" id="IPR008948">
    <property type="entry name" value="L-Aspartase-like"/>
</dbReference>
<dbReference type="PRINTS" id="PR00145">
    <property type="entry name" value="ARGSUCLYASE"/>
</dbReference>
<evidence type="ECO:0000256" key="2">
    <source>
        <dbReference type="ARBA" id="ARBA00032749"/>
    </source>
</evidence>
<feature type="domain" description="Argininosuccinate lyase C-terminal" evidence="4">
    <location>
        <begin position="400"/>
        <end position="476"/>
    </location>
</feature>
<dbReference type="GeneID" id="87959733"/>
<dbReference type="SUPFAM" id="SSF48557">
    <property type="entry name" value="L-aspartase-like"/>
    <property type="match status" value="1"/>
</dbReference>
<dbReference type="NCBIfam" id="TIGR00838">
    <property type="entry name" value="argH"/>
    <property type="match status" value="1"/>
</dbReference>
<dbReference type="Pfam" id="PF14698">
    <property type="entry name" value="ASL_C2"/>
    <property type="match status" value="1"/>
</dbReference>
<dbReference type="PRINTS" id="PR00149">
    <property type="entry name" value="FUMRATELYASE"/>
</dbReference>
<dbReference type="GO" id="GO:0016829">
    <property type="term" value="F:lyase activity"/>
    <property type="evidence" value="ECO:0007669"/>
    <property type="project" value="UniProtKB-KW"/>
</dbReference>
<evidence type="ECO:0000313" key="6">
    <source>
        <dbReference type="Proteomes" id="UP001329825"/>
    </source>
</evidence>
<gene>
    <name evidence="5" type="ORF">IL334_007603</name>
</gene>
<dbReference type="InterPro" id="IPR029419">
    <property type="entry name" value="Arg_succ_lyase_C"/>
</dbReference>
<evidence type="ECO:0000313" key="5">
    <source>
        <dbReference type="EMBL" id="WRT70605.1"/>
    </source>
</evidence>
<dbReference type="CDD" id="cd01359">
    <property type="entry name" value="Argininosuccinate_lyase"/>
    <property type="match status" value="1"/>
</dbReference>
<keyword evidence="5" id="KW-0456">Lyase</keyword>
<keyword evidence="6" id="KW-1185">Reference proteome</keyword>
<dbReference type="Gene3D" id="1.10.275.10">
    <property type="entry name" value="Fumarase/aspartase (N-terminal domain)"/>
    <property type="match status" value="1"/>
</dbReference>
<dbReference type="Gene3D" id="1.20.200.10">
    <property type="entry name" value="Fumarase/aspartase (Central domain)"/>
    <property type="match status" value="1"/>
</dbReference>
<accession>A0ABZ1D9N9</accession>
<sequence length="530" mass="58357">MPIATPISNGYVKGVKPSVKLNGHANGTSANGHGHQGVAFTEARLAKPPSKLLQLYENLPAVEREKRQFDNFLQIDLAHLVMLTEQNIIPKSISRQLLPILLDMRSGGADAITLDMDKGTLLLQIEAVLAEKLGEDVAGMLHTARSRIDQGTTARRLYKRDKLLDVLSKLVELQSVLIKVATRHATTITPTYTHLQHSQPGTFGHYLSSYVVRFHDDFDRCKDALRRANKNPLGGVGLSGTSWPINRDRTSELLGFDGIIYHSKLSREAYYAAEIASSLSFIMATLNDLATDLHLFSSVEFGLVELDDSFCSTSSIFPQKKNPVTLEAIKGNAGPAVNWGSSALATFRGEGTGDQGMRSVPQLDSAFVTTSNMLELMTGIIDTLHVKSDRMKQLLSTSWCTSSNLADILVRNNKLSFRQAHHVVARLVRICELESIPRSQVVGENLERAGQETLGHPVTMSDIELRASLDPEEFVKTRISAGSVSPEEVYKILALTTDELAEDKSWLDAKKTQVENAEVKMRKAIEAIMI</sequence>
<dbReference type="Proteomes" id="UP001329825">
    <property type="component" value="Chromosome 11"/>
</dbReference>
<organism evidence="5 6">
    <name type="scientific">Kwoniella shivajii</name>
    <dbReference type="NCBI Taxonomy" id="564305"/>
    <lineage>
        <taxon>Eukaryota</taxon>
        <taxon>Fungi</taxon>
        <taxon>Dikarya</taxon>
        <taxon>Basidiomycota</taxon>
        <taxon>Agaricomycotina</taxon>
        <taxon>Tremellomycetes</taxon>
        <taxon>Tremellales</taxon>
        <taxon>Cryptococcaceae</taxon>
        <taxon>Kwoniella</taxon>
    </lineage>
</organism>
<dbReference type="InterPro" id="IPR022761">
    <property type="entry name" value="Fumarate_lyase_N"/>
</dbReference>
<proteinExistence type="inferred from homology"/>
<dbReference type="InterPro" id="IPR024083">
    <property type="entry name" value="Fumarase/histidase_N"/>
</dbReference>
<dbReference type="Pfam" id="PF00206">
    <property type="entry name" value="Lyase_1"/>
    <property type="match status" value="1"/>
</dbReference>
<evidence type="ECO:0000259" key="4">
    <source>
        <dbReference type="Pfam" id="PF14698"/>
    </source>
</evidence>
<dbReference type="PANTHER" id="PTHR43814:SF1">
    <property type="entry name" value="ARGININOSUCCINATE LYASE"/>
    <property type="match status" value="1"/>
</dbReference>
<dbReference type="EMBL" id="CP141891">
    <property type="protein sequence ID" value="WRT70605.1"/>
    <property type="molecule type" value="Genomic_DNA"/>
</dbReference>
<protein>
    <recommendedName>
        <fullName evidence="2">Arginosuccinase</fullName>
    </recommendedName>
</protein>
<evidence type="ECO:0000259" key="3">
    <source>
        <dbReference type="Pfam" id="PF00206"/>
    </source>
</evidence>
<feature type="domain" description="Fumarate lyase N-terminal" evidence="3">
    <location>
        <begin position="84"/>
        <end position="334"/>
    </location>
</feature>